<dbReference type="InterPro" id="IPR043129">
    <property type="entry name" value="ATPase_NBD"/>
</dbReference>
<protein>
    <submittedName>
        <fullName evidence="1">Uncharacterized protein</fullName>
    </submittedName>
</protein>
<evidence type="ECO:0000313" key="1">
    <source>
        <dbReference type="EMBL" id="RBR20114.1"/>
    </source>
</evidence>
<reference evidence="1 2" key="1">
    <citation type="submission" date="2018-06" db="EMBL/GenBank/DDBJ databases">
        <title>Fusarium incarnatum-equiseti species complex species 28.</title>
        <authorList>
            <person name="Gardiner D.M."/>
        </authorList>
    </citation>
    <scope>NUCLEOTIDE SEQUENCE [LARGE SCALE GENOMIC DNA]</scope>
    <source>
        <strain evidence="1 2">FIESC_28</strain>
    </source>
</reference>
<gene>
    <name evidence="1" type="ORF">FIESC28_05393</name>
</gene>
<dbReference type="GeneID" id="41994836"/>
<evidence type="ECO:0000313" key="2">
    <source>
        <dbReference type="Proteomes" id="UP000253153"/>
    </source>
</evidence>
<name>A0A366RSQ7_9HYPO</name>
<dbReference type="Gene3D" id="3.30.420.40">
    <property type="match status" value="1"/>
</dbReference>
<dbReference type="PANTHER" id="PTHR14187">
    <property type="entry name" value="ALPHA KINASE/ELONGATION FACTOR 2 KINASE"/>
    <property type="match status" value="1"/>
</dbReference>
<sequence length="575" mass="64932">MGGSTLSRPRDPNKDYGDNSGILVIGIDFGTTYSGVAWATEADLPRDNIIPITSWPGGVREEGKTPTEILYKNGEVTWGFEIGYEVNPIKWFKLLILKDEDLTPDLRSSKFLERARQSIRESKKTLLELISDYLQMLWKHAIDTITKERGSAVDALQFHVVLTVPAIWKDYAGEQMMHAVMRAGILNYRTAGQTQLSFAPEPQAAALATLHDLGRQLQPNEIYIVCDAGGGTVDLITYKIGSVDPLLLEEAVPGTGGLCGRIFIDQEFKAILQNRLGRKWDRLTTEVARELLHKEWELSLKPRFKLTGSNKKYTVQIPAEAFGHMDSFTDVTREPYIKNARMHLSESHIKKAFAKVFKEIDELVDNQVGQAWDKGLQPSRYCSPPEAGPICRGAVYQGFLPTFRSNSTIPSSIAVTSTISRASYGHEWNEPFVEGLHLEHDKHWNPLLEYLEAQNQMKWYLIKGENVLTEKRVLHKFSQTFTKDRFDGTIKLKLCRCEADTPPTRWTDSVERFVTIECKTGMSYSDLEEQQNSKGQKYVRPSFYVQMVPSGAAVEFAVYVGDKKVGSSNVNIQYS</sequence>
<proteinExistence type="predicted"/>
<dbReference type="CDD" id="cd10170">
    <property type="entry name" value="ASKHA_NBD_HSP70"/>
    <property type="match status" value="1"/>
</dbReference>
<dbReference type="RefSeq" id="XP_031016423.1">
    <property type="nucleotide sequence ID" value="XM_031159540.1"/>
</dbReference>
<keyword evidence="2" id="KW-1185">Reference proteome</keyword>
<dbReference type="EMBL" id="QKXC01000108">
    <property type="protein sequence ID" value="RBR20114.1"/>
    <property type="molecule type" value="Genomic_DNA"/>
</dbReference>
<organism evidence="1 2">
    <name type="scientific">Fusarium coffeatum</name>
    <dbReference type="NCBI Taxonomy" id="231269"/>
    <lineage>
        <taxon>Eukaryota</taxon>
        <taxon>Fungi</taxon>
        <taxon>Dikarya</taxon>
        <taxon>Ascomycota</taxon>
        <taxon>Pezizomycotina</taxon>
        <taxon>Sordariomycetes</taxon>
        <taxon>Hypocreomycetidae</taxon>
        <taxon>Hypocreales</taxon>
        <taxon>Nectriaceae</taxon>
        <taxon>Fusarium</taxon>
        <taxon>Fusarium incarnatum-equiseti species complex</taxon>
    </lineage>
</organism>
<dbReference type="OrthoDB" id="2963168at2759"/>
<dbReference type="SUPFAM" id="SSF53067">
    <property type="entry name" value="Actin-like ATPase domain"/>
    <property type="match status" value="2"/>
</dbReference>
<dbReference type="Proteomes" id="UP000253153">
    <property type="component" value="Unassembled WGS sequence"/>
</dbReference>
<dbReference type="PANTHER" id="PTHR14187:SF5">
    <property type="entry name" value="HEAT SHOCK 70 KDA PROTEIN 12A"/>
    <property type="match status" value="1"/>
</dbReference>
<comment type="caution">
    <text evidence="1">The sequence shown here is derived from an EMBL/GenBank/DDBJ whole genome shotgun (WGS) entry which is preliminary data.</text>
</comment>
<accession>A0A366RSQ7</accession>
<dbReference type="AlphaFoldDB" id="A0A366RSQ7"/>